<evidence type="ECO:0000313" key="6">
    <source>
        <dbReference type="Proteomes" id="UP000095780"/>
    </source>
</evidence>
<dbReference type="RefSeq" id="WP_082413950.1">
    <property type="nucleotide sequence ID" value="NZ_WKRD01000004.1"/>
</dbReference>
<evidence type="ECO:0000313" key="4">
    <source>
        <dbReference type="EMBL" id="MSC57185.1"/>
    </source>
</evidence>
<evidence type="ECO:0000313" key="2">
    <source>
        <dbReference type="EMBL" id="CUQ74579.1"/>
    </source>
</evidence>
<dbReference type="InterPro" id="IPR004919">
    <property type="entry name" value="GmrSD_N"/>
</dbReference>
<evidence type="ECO:0000259" key="1">
    <source>
        <dbReference type="Pfam" id="PF03235"/>
    </source>
</evidence>
<gene>
    <name evidence="2" type="ORF">ERS852490_00009</name>
    <name evidence="3" type="ORF">ERS852492_02312</name>
    <name evidence="4" type="ORF">GKE48_06930</name>
</gene>
<reference evidence="4 7" key="2">
    <citation type="journal article" date="2019" name="Nat. Med.">
        <title>A library of human gut bacterial isolates paired with longitudinal multiomics data enables mechanistic microbiome research.</title>
        <authorList>
            <person name="Poyet M."/>
            <person name="Groussin M."/>
            <person name="Gibbons S.M."/>
            <person name="Avila-Pacheco J."/>
            <person name="Jiang X."/>
            <person name="Kearney S.M."/>
            <person name="Perrotta A.R."/>
            <person name="Berdy B."/>
            <person name="Zhao S."/>
            <person name="Lieberman T.D."/>
            <person name="Swanson P.K."/>
            <person name="Smith M."/>
            <person name="Roesemann S."/>
            <person name="Alexander J.E."/>
            <person name="Rich S.A."/>
            <person name="Livny J."/>
            <person name="Vlamakis H."/>
            <person name="Clish C."/>
            <person name="Bullock K."/>
            <person name="Deik A."/>
            <person name="Scott J."/>
            <person name="Pierce K.A."/>
            <person name="Xavier R.J."/>
            <person name="Alm E.J."/>
        </authorList>
    </citation>
    <scope>NUCLEOTIDE SEQUENCE [LARGE SCALE GENOMIC DNA]</scope>
    <source>
        <strain evidence="4 7">BIOML-A1</strain>
    </source>
</reference>
<proteinExistence type="predicted"/>
<feature type="domain" description="GmrSD restriction endonucleases N-terminal" evidence="1">
    <location>
        <begin position="13"/>
        <end position="98"/>
    </location>
</feature>
<reference evidence="5 6" key="1">
    <citation type="submission" date="2015-09" db="EMBL/GenBank/DDBJ databases">
        <authorList>
            <consortium name="Pathogen Informatics"/>
        </authorList>
    </citation>
    <scope>NUCLEOTIDE SEQUENCE [LARGE SCALE GENOMIC DNA]</scope>
    <source>
        <strain evidence="2 5">2789STDY5834875</strain>
        <strain evidence="3 6">2789STDY5834878</strain>
    </source>
</reference>
<dbReference type="Proteomes" id="UP000481964">
    <property type="component" value="Unassembled WGS sequence"/>
</dbReference>
<dbReference type="EMBL" id="CZBV01000007">
    <property type="protein sequence ID" value="CUQ88750.1"/>
    <property type="molecule type" value="Genomic_DNA"/>
</dbReference>
<name>A0A174ZZZ6_9FIRM</name>
<dbReference type="OrthoDB" id="9770340at2"/>
<protein>
    <submittedName>
        <fullName evidence="4">DUF262 domain-containing protein</fullName>
    </submittedName>
    <submittedName>
        <fullName evidence="3">Protein of uncharacterized function DUF262</fullName>
    </submittedName>
</protein>
<dbReference type="Proteomes" id="UP000095621">
    <property type="component" value="Unassembled WGS sequence"/>
</dbReference>
<evidence type="ECO:0000313" key="7">
    <source>
        <dbReference type="Proteomes" id="UP000481964"/>
    </source>
</evidence>
<accession>A0A174ZZZ6</accession>
<dbReference type="EMBL" id="CZBU01000001">
    <property type="protein sequence ID" value="CUQ74579.1"/>
    <property type="molecule type" value="Genomic_DNA"/>
</dbReference>
<dbReference type="AlphaFoldDB" id="A0A174ZZZ6"/>
<dbReference type="PANTHER" id="PTHR39639">
    <property type="entry name" value="CHROMOSOME 16, WHOLE GENOME SHOTGUN SEQUENCE"/>
    <property type="match status" value="1"/>
</dbReference>
<evidence type="ECO:0000313" key="5">
    <source>
        <dbReference type="Proteomes" id="UP000095621"/>
    </source>
</evidence>
<organism evidence="3 6">
    <name type="scientific">Lachnospira eligens</name>
    <dbReference type="NCBI Taxonomy" id="39485"/>
    <lineage>
        <taxon>Bacteria</taxon>
        <taxon>Bacillati</taxon>
        <taxon>Bacillota</taxon>
        <taxon>Clostridia</taxon>
        <taxon>Lachnospirales</taxon>
        <taxon>Lachnospiraceae</taxon>
        <taxon>Lachnospira</taxon>
    </lineage>
</organism>
<sequence>MDYTSKTRSLQSLVKDMNKGTINLSHKLQRPEGQWNRKQKSDLIDSLLRHYPINPTYAIVEEDGTLSVIDGVQRLSTIRDYIENIFALSKDINGIIINGEEKNDDTPYDIYYCNLYRNFLYTHY</sequence>
<evidence type="ECO:0000313" key="3">
    <source>
        <dbReference type="EMBL" id="CUQ88750.1"/>
    </source>
</evidence>
<dbReference type="Proteomes" id="UP000095780">
    <property type="component" value="Unassembled WGS sequence"/>
</dbReference>
<dbReference type="PANTHER" id="PTHR39639:SF1">
    <property type="entry name" value="DUF262 DOMAIN-CONTAINING PROTEIN"/>
    <property type="match status" value="1"/>
</dbReference>
<dbReference type="Pfam" id="PF03235">
    <property type="entry name" value="GmrSD_N"/>
    <property type="match status" value="1"/>
</dbReference>
<dbReference type="EMBL" id="WKRD01000004">
    <property type="protein sequence ID" value="MSC57185.1"/>
    <property type="molecule type" value="Genomic_DNA"/>
</dbReference>